<evidence type="ECO:0000256" key="1">
    <source>
        <dbReference type="SAM" id="MobiDB-lite"/>
    </source>
</evidence>
<name>A0A6B1DBZ0_9CHLR</name>
<gene>
    <name evidence="2" type="ORF">F4X14_16400</name>
</gene>
<dbReference type="EMBL" id="VXMH01000088">
    <property type="protein sequence ID" value="MYC96547.1"/>
    <property type="molecule type" value="Genomic_DNA"/>
</dbReference>
<dbReference type="AlphaFoldDB" id="A0A6B1DBZ0"/>
<protein>
    <recommendedName>
        <fullName evidence="3">Heparinase</fullName>
    </recommendedName>
</protein>
<feature type="region of interest" description="Disordered" evidence="1">
    <location>
        <begin position="1"/>
        <end position="27"/>
    </location>
</feature>
<feature type="compositionally biased region" description="Polar residues" evidence="1">
    <location>
        <begin position="1"/>
        <end position="20"/>
    </location>
</feature>
<organism evidence="2">
    <name type="scientific">Caldilineaceae bacterium SB0661_bin_32</name>
    <dbReference type="NCBI Taxonomy" id="2605255"/>
    <lineage>
        <taxon>Bacteria</taxon>
        <taxon>Bacillati</taxon>
        <taxon>Chloroflexota</taxon>
        <taxon>Caldilineae</taxon>
        <taxon>Caldilineales</taxon>
        <taxon>Caldilineaceae</taxon>
    </lineage>
</organism>
<evidence type="ECO:0000313" key="2">
    <source>
        <dbReference type="EMBL" id="MYC96547.1"/>
    </source>
</evidence>
<accession>A0A6B1DBZ0</accession>
<comment type="caution">
    <text evidence="2">The sequence shown here is derived from an EMBL/GenBank/DDBJ whole genome shotgun (WGS) entry which is preliminary data.</text>
</comment>
<evidence type="ECO:0008006" key="3">
    <source>
        <dbReference type="Google" id="ProtNLM"/>
    </source>
</evidence>
<reference evidence="2" key="1">
    <citation type="submission" date="2019-09" db="EMBL/GenBank/DDBJ databases">
        <title>Characterisation of the sponge microbiome using genome-centric metagenomics.</title>
        <authorList>
            <person name="Engelberts J.P."/>
            <person name="Robbins S.J."/>
            <person name="De Goeij J.M."/>
            <person name="Aranda M."/>
            <person name="Bell S.C."/>
            <person name="Webster N.S."/>
        </authorList>
    </citation>
    <scope>NUCLEOTIDE SEQUENCE</scope>
    <source>
        <strain evidence="2">SB0661_bin_32</strain>
    </source>
</reference>
<proteinExistence type="predicted"/>
<sequence length="695" mass="76089">MSTETGSNGAHQTSSETVSPASDPPDNSAKLAARVQLFESFFEQLYLEKDVYAHEDKIVLRWPRKLEAPADYNARLQLSSGRIYAESEGREGDNGDRTLASAVSIPDGEYELILMPSPSEYYIRGVRVQRKIPLSVVRSDYRTAPYGAYVERQIELLRHAVSGDDGLYSEIAKMTLGWWNRLNSRKLGAAVKAVAGYEADHLARLIALVGMVSRHGESDEFPTEVREELDECITGFAYHQQDYVEKTGKAAGDIEGLLLAASELLAGQLYPDRPFPYSRQTGQWHRQRAEDAILPWLQRVATTGFTDPSSHGLAQLLTALSHLIDLADSQEIWDLAAVVIDKALVTLALDSFQGVYGASQITAESGGVVPNGHVSPLAGVARLMWGTGAWNRHLAAPVSLCCCQGYQLPPLIASLATEPTPAATWASQRHAIGAACEEGRKAGEDHLPRTFHKATYRTPDYLLSSAQDFQPGQPSQGGQSWRATLDADAIVFVNHPGADALEQDAHRGDYWRSGLLPRVAQHRDFLIALFALPETDPIGFTRAYFPTFAFDEHQVGKEWAFAARGDAYLALGCSLPIELVQDGPAALRELRATGHNAAWLCQLGRKADHGSFAEFRKRVLAARFDCDSLSISYRPLQGDTVSFGWSGPFLLNGEAQPLHGANHYEGPNCVTDGWPATQMIVVHGEQAIQLSLADV</sequence>